<accession>A0A2J6RHD5</accession>
<evidence type="ECO:0000313" key="4">
    <source>
        <dbReference type="EMBL" id="PMD37920.1"/>
    </source>
</evidence>
<dbReference type="Proteomes" id="UP000235786">
    <property type="component" value="Unassembled WGS sequence"/>
</dbReference>
<keyword evidence="2 3" id="KW-0040">ANK repeat</keyword>
<dbReference type="Gene3D" id="1.25.40.20">
    <property type="entry name" value="Ankyrin repeat-containing domain"/>
    <property type="match status" value="2"/>
</dbReference>
<dbReference type="PANTHER" id="PTHR24180:SF45">
    <property type="entry name" value="POLY [ADP-RIBOSE] POLYMERASE TANKYRASE"/>
    <property type="match status" value="1"/>
</dbReference>
<proteinExistence type="predicted"/>
<dbReference type="OrthoDB" id="3553461at2759"/>
<keyword evidence="1" id="KW-0677">Repeat</keyword>
<dbReference type="SUPFAM" id="SSF48403">
    <property type="entry name" value="Ankyrin repeat"/>
    <property type="match status" value="1"/>
</dbReference>
<dbReference type="SMART" id="SM00248">
    <property type="entry name" value="ANK"/>
    <property type="match status" value="6"/>
</dbReference>
<keyword evidence="5" id="KW-1185">Reference proteome</keyword>
<organism evidence="4 5">
    <name type="scientific">Hyaloscypha variabilis (strain UAMH 11265 / GT02V1 / F)</name>
    <name type="common">Meliniomyces variabilis</name>
    <dbReference type="NCBI Taxonomy" id="1149755"/>
    <lineage>
        <taxon>Eukaryota</taxon>
        <taxon>Fungi</taxon>
        <taxon>Dikarya</taxon>
        <taxon>Ascomycota</taxon>
        <taxon>Pezizomycotina</taxon>
        <taxon>Leotiomycetes</taxon>
        <taxon>Helotiales</taxon>
        <taxon>Hyaloscyphaceae</taxon>
        <taxon>Hyaloscypha</taxon>
        <taxon>Hyaloscypha variabilis</taxon>
    </lineage>
</organism>
<dbReference type="PANTHER" id="PTHR24180">
    <property type="entry name" value="CYCLIN-DEPENDENT KINASE INHIBITOR 2C-RELATED"/>
    <property type="match status" value="1"/>
</dbReference>
<dbReference type="STRING" id="1149755.A0A2J6RHD5"/>
<dbReference type="InterPro" id="IPR051637">
    <property type="entry name" value="Ank_repeat_dom-contain_49"/>
</dbReference>
<protein>
    <submittedName>
        <fullName evidence="4">Ankyrin</fullName>
    </submittedName>
</protein>
<dbReference type="InterPro" id="IPR036770">
    <property type="entry name" value="Ankyrin_rpt-contain_sf"/>
</dbReference>
<reference evidence="4 5" key="1">
    <citation type="submission" date="2016-04" db="EMBL/GenBank/DDBJ databases">
        <title>A degradative enzymes factory behind the ericoid mycorrhizal symbiosis.</title>
        <authorList>
            <consortium name="DOE Joint Genome Institute"/>
            <person name="Martino E."/>
            <person name="Morin E."/>
            <person name="Grelet G."/>
            <person name="Kuo A."/>
            <person name="Kohler A."/>
            <person name="Daghino S."/>
            <person name="Barry K."/>
            <person name="Choi C."/>
            <person name="Cichocki N."/>
            <person name="Clum A."/>
            <person name="Copeland A."/>
            <person name="Hainaut M."/>
            <person name="Haridas S."/>
            <person name="Labutti K."/>
            <person name="Lindquist E."/>
            <person name="Lipzen A."/>
            <person name="Khouja H.-R."/>
            <person name="Murat C."/>
            <person name="Ohm R."/>
            <person name="Olson A."/>
            <person name="Spatafora J."/>
            <person name="Veneault-Fourrey C."/>
            <person name="Henrissat B."/>
            <person name="Grigoriev I."/>
            <person name="Martin F."/>
            <person name="Perotto S."/>
        </authorList>
    </citation>
    <scope>NUCLEOTIDE SEQUENCE [LARGE SCALE GENOMIC DNA]</scope>
    <source>
        <strain evidence="4 5">F</strain>
    </source>
</reference>
<dbReference type="InterPro" id="IPR002110">
    <property type="entry name" value="Ankyrin_rpt"/>
</dbReference>
<feature type="repeat" description="ANK" evidence="3">
    <location>
        <begin position="516"/>
        <end position="548"/>
    </location>
</feature>
<sequence length="899" mass="102546">MAEVLSVVTSPGGFVYLLRQVIVGVDTLRDIRSRARKAPAELSSLTDELACLRLLLEEIKDKTVSGNDPLLQLCHDSCEQVVGGLEKLRRRLPAEQERSGKQKVLEIFAFRHWKEDVEALRQSIRESKTYLIMANTRHSTVRLEEIANQIHISLPPVTTPAGDVLITSSFPPTPASSSPEETVNNGDTIACDRPFRNRRRWNCAERHCSCSCHRTTRTNRRFWALEYTPLHIFRQACDNKSCNATEYGGTLSFALSQLGIPWSAIIQFHVLAEPGKFLFRPAFEMERIVRYTSPGFEALWRCQNNLITVEEARDRLTDLYRSDPTFKNHVNPSGKSYIEELLRAPWRGPVNVSKQYKLLELFMREFGMTRGTESTRFLACCADWIGGGPHLELLDVLLSFGFDPTLIDSPHVQDWPEPYTPNRIVKELAPDPFFVDYQSRLLRDNQGKLLRFAGMTPLHEAVLLGSSVSVKNWIRRSDKDERNFLGQTPIHFATSNSSHLLALANSGHDLDAADNYGITPIMYAAAANQEKSVIALLELGANPILQNTRYQPNFMRYACIRGHWNLILKALQFMQSTEEREVAERWARLATRLYHVVYPDSLGEREVTFQQLLAMCGSVNFIFNDPVRELENNSLLHYVRSVKDVEVLLELGFTRINHVNSAGQHALMSIIIKQCKPTVVSKLLDAGAKIDLKDNEHHATLYYVLDRLQFAHNNVLWDTMEILHILLAKGAEILCGDCCRCPCSSNGCPPSALLRHSVCGNWFCVYLPVWSMEWLSLVLEHRGIGDAKMILLSFIRKAKFEEMDVTHVCCSGNRARYRKQRMSDEDIDEILDEESEFAEILENEMAQCCDKEYEVLLDDWMLQMKALLEKIRVQAAESNKHLISKETSRRVFLAISHFL</sequence>
<evidence type="ECO:0000256" key="1">
    <source>
        <dbReference type="ARBA" id="ARBA00022737"/>
    </source>
</evidence>
<evidence type="ECO:0000256" key="2">
    <source>
        <dbReference type="ARBA" id="ARBA00023043"/>
    </source>
</evidence>
<evidence type="ECO:0000256" key="3">
    <source>
        <dbReference type="PROSITE-ProRule" id="PRU00023"/>
    </source>
</evidence>
<dbReference type="PROSITE" id="PS50088">
    <property type="entry name" value="ANK_REPEAT"/>
    <property type="match status" value="1"/>
</dbReference>
<name>A0A2J6RHD5_HYAVF</name>
<dbReference type="EMBL" id="KZ613948">
    <property type="protein sequence ID" value="PMD37920.1"/>
    <property type="molecule type" value="Genomic_DNA"/>
</dbReference>
<dbReference type="Pfam" id="PF12796">
    <property type="entry name" value="Ank_2"/>
    <property type="match status" value="1"/>
</dbReference>
<evidence type="ECO:0000313" key="5">
    <source>
        <dbReference type="Proteomes" id="UP000235786"/>
    </source>
</evidence>
<gene>
    <name evidence="4" type="ORF">L207DRAFT_491518</name>
</gene>
<dbReference type="AlphaFoldDB" id="A0A2J6RHD5"/>